<dbReference type="InterPro" id="IPR015300">
    <property type="entry name" value="DNA-bd_pseudobarrel_sf"/>
</dbReference>
<name>A0A8X7VTQ4_BRACI</name>
<dbReference type="GO" id="GO:0003677">
    <property type="term" value="F:DNA binding"/>
    <property type="evidence" value="ECO:0007669"/>
    <property type="project" value="UniProtKB-KW"/>
</dbReference>
<evidence type="ECO:0000256" key="2">
    <source>
        <dbReference type="ARBA" id="ARBA00023015"/>
    </source>
</evidence>
<keyword evidence="3" id="KW-0238">DNA-binding</keyword>
<evidence type="ECO:0000256" key="5">
    <source>
        <dbReference type="ARBA" id="ARBA00023242"/>
    </source>
</evidence>
<evidence type="ECO:0000313" key="7">
    <source>
        <dbReference type="Proteomes" id="UP000886595"/>
    </source>
</evidence>
<organism evidence="6 7">
    <name type="scientific">Brassica carinata</name>
    <name type="common">Ethiopian mustard</name>
    <name type="synonym">Abyssinian cabbage</name>
    <dbReference type="NCBI Taxonomy" id="52824"/>
    <lineage>
        <taxon>Eukaryota</taxon>
        <taxon>Viridiplantae</taxon>
        <taxon>Streptophyta</taxon>
        <taxon>Embryophyta</taxon>
        <taxon>Tracheophyta</taxon>
        <taxon>Spermatophyta</taxon>
        <taxon>Magnoliopsida</taxon>
        <taxon>eudicotyledons</taxon>
        <taxon>Gunneridae</taxon>
        <taxon>Pentapetalae</taxon>
        <taxon>rosids</taxon>
        <taxon>malvids</taxon>
        <taxon>Brassicales</taxon>
        <taxon>Brassicaceae</taxon>
        <taxon>Brassiceae</taxon>
        <taxon>Brassica</taxon>
    </lineage>
</organism>
<keyword evidence="4" id="KW-0804">Transcription</keyword>
<keyword evidence="5" id="KW-0539">Nucleus</keyword>
<protein>
    <recommendedName>
        <fullName evidence="8">TF-B3 domain-containing protein</fullName>
    </recommendedName>
</protein>
<evidence type="ECO:0000256" key="1">
    <source>
        <dbReference type="ARBA" id="ARBA00004123"/>
    </source>
</evidence>
<keyword evidence="2" id="KW-0805">Transcription regulation</keyword>
<evidence type="ECO:0000256" key="4">
    <source>
        <dbReference type="ARBA" id="ARBA00023163"/>
    </source>
</evidence>
<dbReference type="Gene3D" id="2.40.330.10">
    <property type="entry name" value="DNA-binding pseudobarrel domain"/>
    <property type="match status" value="1"/>
</dbReference>
<evidence type="ECO:0000256" key="3">
    <source>
        <dbReference type="ARBA" id="ARBA00023125"/>
    </source>
</evidence>
<dbReference type="GO" id="GO:0005634">
    <property type="term" value="C:nucleus"/>
    <property type="evidence" value="ECO:0007669"/>
    <property type="project" value="UniProtKB-SubCell"/>
</dbReference>
<comment type="subcellular location">
    <subcellularLocation>
        <location evidence="1">Nucleus</location>
    </subcellularLocation>
</comment>
<accession>A0A8X7VTQ4</accession>
<dbReference type="SUPFAM" id="SSF101936">
    <property type="entry name" value="DNA-binding pseudobarrel domain"/>
    <property type="match status" value="1"/>
</dbReference>
<reference evidence="6 7" key="1">
    <citation type="submission" date="2020-02" db="EMBL/GenBank/DDBJ databases">
        <authorList>
            <person name="Ma Q."/>
            <person name="Huang Y."/>
            <person name="Song X."/>
            <person name="Pei D."/>
        </authorList>
    </citation>
    <scope>NUCLEOTIDE SEQUENCE [LARGE SCALE GENOMIC DNA]</scope>
    <source>
        <strain evidence="6">Sxm20200214</strain>
        <tissue evidence="6">Leaf</tissue>
    </source>
</reference>
<proteinExistence type="predicted"/>
<evidence type="ECO:0000313" key="6">
    <source>
        <dbReference type="EMBL" id="KAG2317684.1"/>
    </source>
</evidence>
<dbReference type="Proteomes" id="UP000886595">
    <property type="component" value="Unassembled WGS sequence"/>
</dbReference>
<dbReference type="AlphaFoldDB" id="A0A8X7VTQ4"/>
<sequence length="149" mass="16677">MQFYTGNYVNGVVGKGNAVYGKHAASGGTTSRARKGFAHVKNPKRFLLNPRNPYFEKTLTKTNTVLYVNTWVIEEYNLEFSPRNTHIYFLLPDGERLDGYTKDYGGSHSFLGWAAVCQKYNLKTGDTVVCELELSGRVVSAVTVHFINA</sequence>
<gene>
    <name evidence="6" type="ORF">Bca52824_020806</name>
</gene>
<evidence type="ECO:0008006" key="8">
    <source>
        <dbReference type="Google" id="ProtNLM"/>
    </source>
</evidence>
<comment type="caution">
    <text evidence="6">The sequence shown here is derived from an EMBL/GenBank/DDBJ whole genome shotgun (WGS) entry which is preliminary data.</text>
</comment>
<keyword evidence="7" id="KW-1185">Reference proteome</keyword>
<dbReference type="EMBL" id="JAAMPC010000004">
    <property type="protein sequence ID" value="KAG2317684.1"/>
    <property type="molecule type" value="Genomic_DNA"/>
</dbReference>